<reference evidence="2 3" key="1">
    <citation type="submission" date="2020-05" db="EMBL/GenBank/DDBJ databases">
        <title>Genome sequencing of Spirosoma sp. TS118.</title>
        <authorList>
            <person name="Lee J.-H."/>
            <person name="Jeong S."/>
            <person name="Zhao L."/>
            <person name="Jung J.-H."/>
            <person name="Kim M.-K."/>
            <person name="Lim S."/>
        </authorList>
    </citation>
    <scope>NUCLEOTIDE SEQUENCE [LARGE SCALE GENOMIC DNA]</scope>
    <source>
        <strain evidence="2 3">TS118</strain>
    </source>
</reference>
<dbReference type="Gene3D" id="3.90.70.10">
    <property type="entry name" value="Cysteine proteinases"/>
    <property type="match status" value="1"/>
</dbReference>
<dbReference type="RefSeq" id="WP_171739960.1">
    <property type="nucleotide sequence ID" value="NZ_CP053435.1"/>
</dbReference>
<protein>
    <recommendedName>
        <fullName evidence="1">Peptidase C39-like domain-containing protein</fullName>
    </recommendedName>
</protein>
<accession>A0A6M5Y9T5</accession>
<feature type="domain" description="Peptidase C39-like" evidence="1">
    <location>
        <begin position="13"/>
        <end position="154"/>
    </location>
</feature>
<dbReference type="InterPro" id="IPR039564">
    <property type="entry name" value="Peptidase_C39-like"/>
</dbReference>
<dbReference type="KEGG" id="stae:HNV11_12380"/>
<gene>
    <name evidence="2" type="ORF">HNV11_12380</name>
</gene>
<dbReference type="Proteomes" id="UP000502756">
    <property type="component" value="Chromosome"/>
</dbReference>
<keyword evidence="3" id="KW-1185">Reference proteome</keyword>
<evidence type="ECO:0000313" key="3">
    <source>
        <dbReference type="Proteomes" id="UP000502756"/>
    </source>
</evidence>
<organism evidence="2 3">
    <name type="scientific">Spirosoma taeanense</name>
    <dbReference type="NCBI Taxonomy" id="2735870"/>
    <lineage>
        <taxon>Bacteria</taxon>
        <taxon>Pseudomonadati</taxon>
        <taxon>Bacteroidota</taxon>
        <taxon>Cytophagia</taxon>
        <taxon>Cytophagales</taxon>
        <taxon>Cytophagaceae</taxon>
        <taxon>Spirosoma</taxon>
    </lineage>
</organism>
<proteinExistence type="predicted"/>
<name>A0A6M5Y9T5_9BACT</name>
<dbReference type="AlphaFoldDB" id="A0A6M5Y9T5"/>
<evidence type="ECO:0000259" key="1">
    <source>
        <dbReference type="Pfam" id="PF13529"/>
    </source>
</evidence>
<dbReference type="EMBL" id="CP053435">
    <property type="protein sequence ID" value="QJW90116.1"/>
    <property type="molecule type" value="Genomic_DNA"/>
</dbReference>
<dbReference type="PROSITE" id="PS51257">
    <property type="entry name" value="PROKAR_LIPOPROTEIN"/>
    <property type="match status" value="1"/>
</dbReference>
<evidence type="ECO:0000313" key="2">
    <source>
        <dbReference type="EMBL" id="QJW90116.1"/>
    </source>
</evidence>
<dbReference type="Pfam" id="PF13529">
    <property type="entry name" value="Peptidase_C39_2"/>
    <property type="match status" value="1"/>
</dbReference>
<sequence>MVTNTVKKRLLDFTMETQLGHALCWAAVGTSCALFYDSNSSWTQCTLASASITPAPGDCCSDPENSPCDIPWFLQNKQDIGSFVTAGIADNFHKDFISFTQLMEQLDQGRLVAYLLELDIDGEIADMDKFSHFVVIAGYESTTTEQNVTVYDPYFGTSEMPYKEFVTNYKCHGGSVLGHKVTHSLVEYTFFSKPAKKS</sequence>